<dbReference type="RefSeq" id="WP_163346180.1">
    <property type="nucleotide sequence ID" value="NZ_CP048409.1"/>
</dbReference>
<accession>A0A6C0RDR5</accession>
<evidence type="ECO:0000313" key="2">
    <source>
        <dbReference type="EMBL" id="QIA08259.1"/>
    </source>
</evidence>
<dbReference type="KEGG" id="drc:G0Q07_11275"/>
<dbReference type="Pfam" id="PF19781">
    <property type="entry name" value="DUF6266"/>
    <property type="match status" value="1"/>
</dbReference>
<feature type="transmembrane region" description="Helical" evidence="1">
    <location>
        <begin position="50"/>
        <end position="70"/>
    </location>
</feature>
<keyword evidence="1" id="KW-0812">Transmembrane</keyword>
<organism evidence="2 3">
    <name type="scientific">Draconibacterium halophilum</name>
    <dbReference type="NCBI Taxonomy" id="2706887"/>
    <lineage>
        <taxon>Bacteria</taxon>
        <taxon>Pseudomonadati</taxon>
        <taxon>Bacteroidota</taxon>
        <taxon>Bacteroidia</taxon>
        <taxon>Marinilabiliales</taxon>
        <taxon>Prolixibacteraceae</taxon>
        <taxon>Draconibacterium</taxon>
    </lineage>
</organism>
<gene>
    <name evidence="2" type="ORF">G0Q07_11275</name>
</gene>
<keyword evidence="1" id="KW-0472">Membrane</keyword>
<evidence type="ECO:0000256" key="1">
    <source>
        <dbReference type="SAM" id="Phobius"/>
    </source>
</evidence>
<dbReference type="Proteomes" id="UP000474630">
    <property type="component" value="Chromosome"/>
</dbReference>
<sequence>MAKVANVLIGKSSGSVGGTTFSSWKGINVLKAKPTVVANPQTDKQKAQRAAFSFMVGLYRTLVAVIVIGFKELAVKKSQFNAFQSANLKAAFDLSAPPAATLLPAEVSISKGTIADTPIDTVVASEAANTVVFNYADTANDPGQSAGDKPLMVVFNETKEEWTCKVGAATRGDGTDSLPMLEGWEEADVLHCYLGFSSVDGDTASDSQYKAGAIVA</sequence>
<evidence type="ECO:0000313" key="3">
    <source>
        <dbReference type="Proteomes" id="UP000474630"/>
    </source>
</evidence>
<protein>
    <submittedName>
        <fullName evidence="2">Uncharacterized protein</fullName>
    </submittedName>
</protein>
<dbReference type="InterPro" id="IPR046233">
    <property type="entry name" value="DUF6266"/>
</dbReference>
<keyword evidence="3" id="KW-1185">Reference proteome</keyword>
<dbReference type="EMBL" id="CP048409">
    <property type="protein sequence ID" value="QIA08259.1"/>
    <property type="molecule type" value="Genomic_DNA"/>
</dbReference>
<reference evidence="2 3" key="1">
    <citation type="submission" date="2020-02" db="EMBL/GenBank/DDBJ databases">
        <title>Genome sequencing for Draconibacterium sp. strain M1.</title>
        <authorList>
            <person name="Park S.-J."/>
        </authorList>
    </citation>
    <scope>NUCLEOTIDE SEQUENCE [LARGE SCALE GENOMIC DNA]</scope>
    <source>
        <strain evidence="2 3">M1</strain>
    </source>
</reference>
<proteinExistence type="predicted"/>
<keyword evidence="1" id="KW-1133">Transmembrane helix</keyword>
<dbReference type="AlphaFoldDB" id="A0A6C0RDR5"/>
<name>A0A6C0RDR5_9BACT</name>